<feature type="transmembrane region" description="Helical" evidence="1">
    <location>
        <begin position="568"/>
        <end position="588"/>
    </location>
</feature>
<dbReference type="EMBL" id="OU895877">
    <property type="protein sequence ID" value="CAG9801042.1"/>
    <property type="molecule type" value="Genomic_DNA"/>
</dbReference>
<dbReference type="Pfam" id="PF01757">
    <property type="entry name" value="Acyl_transf_3"/>
    <property type="match status" value="1"/>
</dbReference>
<feature type="transmembrane region" description="Helical" evidence="1">
    <location>
        <begin position="276"/>
        <end position="295"/>
    </location>
</feature>
<feature type="transmembrane region" description="Helical" evidence="1">
    <location>
        <begin position="674"/>
        <end position="691"/>
    </location>
</feature>
<feature type="chain" id="PRO_5040282063" description="Nose resistant-to-fluoxetine protein N-terminal domain-containing protein" evidence="2">
    <location>
        <begin position="32"/>
        <end position="756"/>
    </location>
</feature>
<feature type="transmembrane region" description="Helical" evidence="1">
    <location>
        <begin position="530"/>
        <end position="548"/>
    </location>
</feature>
<proteinExistence type="predicted"/>
<feature type="signal peptide" evidence="2">
    <location>
        <begin position="1"/>
        <end position="31"/>
    </location>
</feature>
<dbReference type="SMART" id="SM00703">
    <property type="entry name" value="NRF"/>
    <property type="match status" value="1"/>
</dbReference>
<dbReference type="Pfam" id="PF20146">
    <property type="entry name" value="NRF"/>
    <property type="match status" value="1"/>
</dbReference>
<reference evidence="4" key="2">
    <citation type="submission" date="2022-10" db="EMBL/GenBank/DDBJ databases">
        <authorList>
            <consortium name="ENA_rothamsted_submissions"/>
            <consortium name="culmorum"/>
            <person name="King R."/>
        </authorList>
    </citation>
    <scope>NUCLEOTIDE SEQUENCE</scope>
</reference>
<gene>
    <name evidence="4" type="ORF">CHIRRI_LOCUS3977</name>
</gene>
<evidence type="ECO:0000313" key="4">
    <source>
        <dbReference type="EMBL" id="CAG9801042.1"/>
    </source>
</evidence>
<evidence type="ECO:0000256" key="2">
    <source>
        <dbReference type="SAM" id="SignalP"/>
    </source>
</evidence>
<dbReference type="GO" id="GO:0016747">
    <property type="term" value="F:acyltransferase activity, transferring groups other than amino-acyl groups"/>
    <property type="evidence" value="ECO:0007669"/>
    <property type="project" value="InterPro"/>
</dbReference>
<dbReference type="InterPro" id="IPR052728">
    <property type="entry name" value="O2_lipid_transport_reg"/>
</dbReference>
<dbReference type="Proteomes" id="UP001153620">
    <property type="component" value="Chromosome 1"/>
</dbReference>
<feature type="transmembrane region" description="Helical" evidence="1">
    <location>
        <begin position="600"/>
        <end position="620"/>
    </location>
</feature>
<dbReference type="OrthoDB" id="207378at2759"/>
<keyword evidence="1" id="KW-0472">Membrane</keyword>
<dbReference type="InterPro" id="IPR002656">
    <property type="entry name" value="Acyl_transf_3_dom"/>
</dbReference>
<feature type="transmembrane region" description="Helical" evidence="1">
    <location>
        <begin position="347"/>
        <end position="366"/>
    </location>
</feature>
<feature type="transmembrane region" description="Helical" evidence="1">
    <location>
        <begin position="386"/>
        <end position="410"/>
    </location>
</feature>
<keyword evidence="1" id="KW-0812">Transmembrane</keyword>
<evidence type="ECO:0000259" key="3">
    <source>
        <dbReference type="SMART" id="SM00703"/>
    </source>
</evidence>
<dbReference type="PANTHER" id="PTHR11161">
    <property type="entry name" value="O-ACYLTRANSFERASE"/>
    <property type="match status" value="1"/>
</dbReference>
<feature type="transmembrane region" description="Helical" evidence="1">
    <location>
        <begin position="500"/>
        <end position="521"/>
    </location>
</feature>
<reference evidence="4" key="1">
    <citation type="submission" date="2022-01" db="EMBL/GenBank/DDBJ databases">
        <authorList>
            <person name="King R."/>
        </authorList>
    </citation>
    <scope>NUCLEOTIDE SEQUENCE</scope>
</reference>
<keyword evidence="2" id="KW-0732">Signal</keyword>
<feature type="domain" description="Nose resistant-to-fluoxetine protein N-terminal" evidence="3">
    <location>
        <begin position="112"/>
        <end position="252"/>
    </location>
</feature>
<feature type="transmembrane region" description="Helical" evidence="1">
    <location>
        <begin position="703"/>
        <end position="726"/>
    </location>
</feature>
<accession>A0A9N9WQF7</accession>
<dbReference type="PANTHER" id="PTHR11161:SF15">
    <property type="entry name" value="GH19286P-RELATED"/>
    <property type="match status" value="1"/>
</dbReference>
<protein>
    <recommendedName>
        <fullName evidence="3">Nose resistant-to-fluoxetine protein N-terminal domain-containing protein</fullName>
    </recommendedName>
</protein>
<sequence length="756" mass="87671">MMCLSGYNKFLKSCSLLFLIVFVLKSNLITCDIITNSTKNENHTAPIIQCKKNSNNAEQEDCIMRDSHVVIVKKIDRYLNEPGSMYSSYADRLKHTSILYGLVKLAQENELNQKCYNEIMQIYDGINRKEIWAMKTLDSSGHFGSGFLHGNNHWLGSEKGCQSLTSPLHVTLSNRFERLMKPDLIHAVAPFEMNYRMIYAKHYSAWQIEIKFHTENLLHIGLCLPKSCSNNEIHNLTQEYLNSRTLDAQNLFEFESDVLLVKDLKLRENFFSKKSVIILCIISVITLTIVLCAWYRDEKINDALDPVEAAQCNNFWDKILKSFSIQNNYKSLMDDTIPPNSISVINGIKSISCFLILCFHMFWFSFYVTSNPGVLFHLSEKVSFQWIANAALMVDSFFCISGFLVAYNFIRNDKQMEEIKNNTLMQNVRLFGKLLLHRFIRLSPLYLMVGLLTEIFTSYIVDVSKFWVHERTDLTCQQFWWRNIFYVHNLYSHDELCMNWTWSMACEMQFFIMFTIILFVFAKNKIYGKITFSMFTLLMLVIGVKKTFKYQFLPSFDVLLYTGTELYISPWTRIIPYAVGVGCGWYLNKYRKTFSMSDKMRNFMFFLSSFLLVLALHATIERNISVEIASFCILIGRPLIAFSVSWFIITNACGYNCWTSKLFSARIFVRINKLTYAIYLLNPLVISIVFGKFDHGTFVDPVLYTILIIGITLLTYVLAIVFSLLFEIPFYKLSNEILRATKSSGVSTNGFKAKSN</sequence>
<feature type="transmembrane region" description="Helical" evidence="1">
    <location>
        <begin position="626"/>
        <end position="653"/>
    </location>
</feature>
<dbReference type="AlphaFoldDB" id="A0A9N9WQF7"/>
<dbReference type="InterPro" id="IPR006621">
    <property type="entry name" value="Nose-resist-to-fluoxetine_N"/>
</dbReference>
<name>A0A9N9WQF7_9DIPT</name>
<keyword evidence="5" id="KW-1185">Reference proteome</keyword>
<evidence type="ECO:0000256" key="1">
    <source>
        <dbReference type="SAM" id="Phobius"/>
    </source>
</evidence>
<keyword evidence="1" id="KW-1133">Transmembrane helix</keyword>
<feature type="transmembrane region" description="Helical" evidence="1">
    <location>
        <begin position="439"/>
        <end position="461"/>
    </location>
</feature>
<organism evidence="4 5">
    <name type="scientific">Chironomus riparius</name>
    <dbReference type="NCBI Taxonomy" id="315576"/>
    <lineage>
        <taxon>Eukaryota</taxon>
        <taxon>Metazoa</taxon>
        <taxon>Ecdysozoa</taxon>
        <taxon>Arthropoda</taxon>
        <taxon>Hexapoda</taxon>
        <taxon>Insecta</taxon>
        <taxon>Pterygota</taxon>
        <taxon>Neoptera</taxon>
        <taxon>Endopterygota</taxon>
        <taxon>Diptera</taxon>
        <taxon>Nematocera</taxon>
        <taxon>Chironomoidea</taxon>
        <taxon>Chironomidae</taxon>
        <taxon>Chironominae</taxon>
        <taxon>Chironomus</taxon>
    </lineage>
</organism>
<evidence type="ECO:0000313" key="5">
    <source>
        <dbReference type="Proteomes" id="UP001153620"/>
    </source>
</evidence>